<dbReference type="Pfam" id="PF00589">
    <property type="entry name" value="Phage_integrase"/>
    <property type="match status" value="1"/>
</dbReference>
<keyword evidence="2 4" id="KW-0238">DNA-binding</keyword>
<accession>A0A9E3H5N7</accession>
<dbReference type="CDD" id="cd01189">
    <property type="entry name" value="INT_ICEBs1_C_like"/>
    <property type="match status" value="1"/>
</dbReference>
<name>A0A9E3H5N7_9NOST</name>
<evidence type="ECO:0000313" key="7">
    <source>
        <dbReference type="EMBL" id="MBW4431283.1"/>
    </source>
</evidence>
<evidence type="ECO:0000313" key="8">
    <source>
        <dbReference type="Proteomes" id="UP000813215"/>
    </source>
</evidence>
<dbReference type="Gene3D" id="1.10.443.10">
    <property type="entry name" value="Intergrase catalytic core"/>
    <property type="match status" value="1"/>
</dbReference>
<feature type="domain" description="Tyr recombinase" evidence="5">
    <location>
        <begin position="202"/>
        <end position="393"/>
    </location>
</feature>
<evidence type="ECO:0000259" key="5">
    <source>
        <dbReference type="PROSITE" id="PS51898"/>
    </source>
</evidence>
<dbReference type="AlphaFoldDB" id="A0A9E3H5N7"/>
<dbReference type="InterPro" id="IPR044068">
    <property type="entry name" value="CB"/>
</dbReference>
<dbReference type="InterPro" id="IPR011010">
    <property type="entry name" value="DNA_brk_join_enz"/>
</dbReference>
<feature type="domain" description="Core-binding (CB)" evidence="6">
    <location>
        <begin position="99"/>
        <end position="175"/>
    </location>
</feature>
<reference evidence="7" key="1">
    <citation type="submission" date="2021-05" db="EMBL/GenBank/DDBJ databases">
        <authorList>
            <person name="Pietrasiak N."/>
            <person name="Ward R."/>
            <person name="Stajich J.E."/>
            <person name="Kurbessoian T."/>
        </authorList>
    </citation>
    <scope>NUCLEOTIDE SEQUENCE</scope>
    <source>
        <strain evidence="7">HA4357-MV3</strain>
    </source>
</reference>
<dbReference type="InterPro" id="IPR002104">
    <property type="entry name" value="Integrase_catalytic"/>
</dbReference>
<dbReference type="GO" id="GO:0015074">
    <property type="term" value="P:DNA integration"/>
    <property type="evidence" value="ECO:0007669"/>
    <property type="project" value="InterPro"/>
</dbReference>
<dbReference type="PANTHER" id="PTHR30349">
    <property type="entry name" value="PHAGE INTEGRASE-RELATED"/>
    <property type="match status" value="1"/>
</dbReference>
<dbReference type="Proteomes" id="UP000813215">
    <property type="component" value="Unassembled WGS sequence"/>
</dbReference>
<dbReference type="InterPro" id="IPR022000">
    <property type="entry name" value="Min27-like_integrase_DNA_bind"/>
</dbReference>
<sequence>MKTQMSQRKASKGTVQIKNSNERLQLVFSYTGKRHYLSTGFTDTPANRKLAEMKARQIELDILSGNFDTTLAKYKPELLLSTVTPTFTPKITPVVEAEPSLVELWEKYTDFKRPGLSPSTLAKDFCKIFRCINFHLPIKTLDSAVAIRDWLIANKTPNTAKRILTQLSACCDWAVKSQLIKENPFENMATDIKIPKADKEDSDINPFSRDERDRIIEAFKNNRYYKHYAPFIEFLFMTGCRPSEAVGLQWKHISKDFSSIRFEQAVVISESGLTCKKGLKTQKKRTFPVNARLATLLKSIKANTVCADAKIFPSPEGGWIDIHNLTNRGWKSILAKLDGIEYRKLYQTRHTFITLALDNKMDVKDVAKLVGNSPEVIYRHYAGQSRDIVVPDF</sequence>
<evidence type="ECO:0000259" key="6">
    <source>
        <dbReference type="PROSITE" id="PS51900"/>
    </source>
</evidence>
<reference evidence="7" key="2">
    <citation type="journal article" date="2022" name="Microbiol. Resour. Announc.">
        <title>Metagenome Sequencing to Explore Phylogenomics of Terrestrial Cyanobacteria.</title>
        <authorList>
            <person name="Ward R.D."/>
            <person name="Stajich J.E."/>
            <person name="Johansen J.R."/>
            <person name="Huntemann M."/>
            <person name="Clum A."/>
            <person name="Foster B."/>
            <person name="Foster B."/>
            <person name="Roux S."/>
            <person name="Palaniappan K."/>
            <person name="Varghese N."/>
            <person name="Mukherjee S."/>
            <person name="Reddy T.B.K."/>
            <person name="Daum C."/>
            <person name="Copeland A."/>
            <person name="Chen I.A."/>
            <person name="Ivanova N.N."/>
            <person name="Kyrpides N.C."/>
            <person name="Shapiro N."/>
            <person name="Eloe-Fadrosh E.A."/>
            <person name="Pietrasiak N."/>
        </authorList>
    </citation>
    <scope>NUCLEOTIDE SEQUENCE</scope>
    <source>
        <strain evidence="7">HA4357-MV3</strain>
    </source>
</reference>
<comment type="similarity">
    <text evidence="1">Belongs to the 'phage' integrase family.</text>
</comment>
<evidence type="ECO:0000256" key="4">
    <source>
        <dbReference type="PROSITE-ProRule" id="PRU01248"/>
    </source>
</evidence>
<dbReference type="GO" id="GO:0006310">
    <property type="term" value="P:DNA recombination"/>
    <property type="evidence" value="ECO:0007669"/>
    <property type="project" value="UniProtKB-KW"/>
</dbReference>
<dbReference type="SUPFAM" id="SSF56349">
    <property type="entry name" value="DNA breaking-rejoining enzymes"/>
    <property type="match status" value="1"/>
</dbReference>
<keyword evidence="3" id="KW-0233">DNA recombination</keyword>
<organism evidence="7 8">
    <name type="scientific">Pelatocladus maniniholoensis HA4357-MV3</name>
    <dbReference type="NCBI Taxonomy" id="1117104"/>
    <lineage>
        <taxon>Bacteria</taxon>
        <taxon>Bacillati</taxon>
        <taxon>Cyanobacteriota</taxon>
        <taxon>Cyanophyceae</taxon>
        <taxon>Nostocales</taxon>
        <taxon>Nostocaceae</taxon>
        <taxon>Pelatocladus</taxon>
    </lineage>
</organism>
<dbReference type="PROSITE" id="PS51900">
    <property type="entry name" value="CB"/>
    <property type="match status" value="1"/>
</dbReference>
<dbReference type="Pfam" id="PF12167">
    <property type="entry name" value="Arm-DNA-bind_2"/>
    <property type="match status" value="1"/>
</dbReference>
<dbReference type="Gene3D" id="1.10.150.130">
    <property type="match status" value="1"/>
</dbReference>
<dbReference type="EMBL" id="JAHHHW010000064">
    <property type="protein sequence ID" value="MBW4431283.1"/>
    <property type="molecule type" value="Genomic_DNA"/>
</dbReference>
<dbReference type="InterPro" id="IPR013762">
    <property type="entry name" value="Integrase-like_cat_sf"/>
</dbReference>
<gene>
    <name evidence="7" type="ORF">KME28_06020</name>
</gene>
<dbReference type="InterPro" id="IPR050090">
    <property type="entry name" value="Tyrosine_recombinase_XerCD"/>
</dbReference>
<evidence type="ECO:0000256" key="3">
    <source>
        <dbReference type="ARBA" id="ARBA00023172"/>
    </source>
</evidence>
<evidence type="ECO:0000256" key="2">
    <source>
        <dbReference type="ARBA" id="ARBA00023125"/>
    </source>
</evidence>
<proteinExistence type="inferred from homology"/>
<dbReference type="GO" id="GO:0003677">
    <property type="term" value="F:DNA binding"/>
    <property type="evidence" value="ECO:0007669"/>
    <property type="project" value="UniProtKB-UniRule"/>
</dbReference>
<comment type="caution">
    <text evidence="7">The sequence shown here is derived from an EMBL/GenBank/DDBJ whole genome shotgun (WGS) entry which is preliminary data.</text>
</comment>
<dbReference type="PANTHER" id="PTHR30349:SF41">
    <property type="entry name" value="INTEGRASE_RECOMBINASE PROTEIN MJ0367-RELATED"/>
    <property type="match status" value="1"/>
</dbReference>
<dbReference type="InterPro" id="IPR010998">
    <property type="entry name" value="Integrase_recombinase_N"/>
</dbReference>
<evidence type="ECO:0000256" key="1">
    <source>
        <dbReference type="ARBA" id="ARBA00008857"/>
    </source>
</evidence>
<protein>
    <submittedName>
        <fullName evidence="7">Site-specific integrase</fullName>
    </submittedName>
</protein>
<dbReference type="PROSITE" id="PS51898">
    <property type="entry name" value="TYR_RECOMBINASE"/>
    <property type="match status" value="1"/>
</dbReference>